<dbReference type="PROSITE" id="PS50095">
    <property type="entry name" value="PLAT"/>
    <property type="match status" value="1"/>
</dbReference>
<dbReference type="OrthoDB" id="5322100at2759"/>
<feature type="compositionally biased region" description="Basic and acidic residues" evidence="2">
    <location>
        <begin position="560"/>
        <end position="575"/>
    </location>
</feature>
<evidence type="ECO:0000313" key="6">
    <source>
        <dbReference type="Proteomes" id="UP000663882"/>
    </source>
</evidence>
<accession>A0A813R9G9</accession>
<name>A0A813R9G9_9BILA</name>
<dbReference type="SUPFAM" id="SSF49723">
    <property type="entry name" value="Lipase/lipooxygenase domain (PLAT/LH2 domain)"/>
    <property type="match status" value="1"/>
</dbReference>
<dbReference type="EMBL" id="CAJNOO010000060">
    <property type="protein sequence ID" value="CAF0777973.1"/>
    <property type="molecule type" value="Genomic_DNA"/>
</dbReference>
<dbReference type="InterPro" id="IPR052970">
    <property type="entry name" value="Inner_ear_hair_cell_LOXHD"/>
</dbReference>
<feature type="region of interest" description="Disordered" evidence="2">
    <location>
        <begin position="497"/>
        <end position="516"/>
    </location>
</feature>
<feature type="region of interest" description="Disordered" evidence="2">
    <location>
        <begin position="521"/>
        <end position="602"/>
    </location>
</feature>
<dbReference type="PANTHER" id="PTHR45901:SF7">
    <property type="entry name" value="OXYGEN-REGULATED PROTEIN 1"/>
    <property type="match status" value="1"/>
</dbReference>
<dbReference type="Pfam" id="PF01477">
    <property type="entry name" value="PLAT"/>
    <property type="match status" value="1"/>
</dbReference>
<dbReference type="EMBL" id="CAJOAX010000302">
    <property type="protein sequence ID" value="CAF3561982.1"/>
    <property type="molecule type" value="Genomic_DNA"/>
</dbReference>
<dbReference type="SMART" id="SM00308">
    <property type="entry name" value="LH2"/>
    <property type="match status" value="1"/>
</dbReference>
<organism evidence="4 6">
    <name type="scientific">Rotaria sordida</name>
    <dbReference type="NCBI Taxonomy" id="392033"/>
    <lineage>
        <taxon>Eukaryota</taxon>
        <taxon>Metazoa</taxon>
        <taxon>Spiralia</taxon>
        <taxon>Gnathifera</taxon>
        <taxon>Rotifera</taxon>
        <taxon>Eurotatoria</taxon>
        <taxon>Bdelloidea</taxon>
        <taxon>Philodinida</taxon>
        <taxon>Philodinidae</taxon>
        <taxon>Rotaria</taxon>
    </lineage>
</organism>
<protein>
    <recommendedName>
        <fullName evidence="3">PLAT domain-containing protein</fullName>
    </recommendedName>
</protein>
<gene>
    <name evidence="5" type="ORF">OTI717_LOCUS4852</name>
    <name evidence="4" type="ORF">RFH988_LOCUS2731</name>
</gene>
<comment type="caution">
    <text evidence="4">The sequence shown here is derived from an EMBL/GenBank/DDBJ whole genome shotgun (WGS) entry which is preliminary data.</text>
</comment>
<evidence type="ECO:0000313" key="5">
    <source>
        <dbReference type="EMBL" id="CAF3561982.1"/>
    </source>
</evidence>
<feature type="region of interest" description="Disordered" evidence="2">
    <location>
        <begin position="235"/>
        <end position="257"/>
    </location>
</feature>
<dbReference type="AlphaFoldDB" id="A0A813R9G9"/>
<evidence type="ECO:0000256" key="1">
    <source>
        <dbReference type="PROSITE-ProRule" id="PRU00152"/>
    </source>
</evidence>
<dbReference type="Proteomes" id="UP000663823">
    <property type="component" value="Unassembled WGS sequence"/>
</dbReference>
<dbReference type="Proteomes" id="UP000663882">
    <property type="component" value="Unassembled WGS sequence"/>
</dbReference>
<dbReference type="PANTHER" id="PTHR45901">
    <property type="entry name" value="PROTEIN CBG12474"/>
    <property type="match status" value="1"/>
</dbReference>
<feature type="compositionally biased region" description="Basic and acidic residues" evidence="2">
    <location>
        <begin position="399"/>
        <end position="409"/>
    </location>
</feature>
<feature type="compositionally biased region" description="Polar residues" evidence="2">
    <location>
        <begin position="412"/>
        <end position="433"/>
    </location>
</feature>
<proteinExistence type="predicted"/>
<dbReference type="InterPro" id="IPR036392">
    <property type="entry name" value="PLAT/LH2_dom_sf"/>
</dbReference>
<feature type="region of interest" description="Disordered" evidence="2">
    <location>
        <begin position="398"/>
        <end position="433"/>
    </location>
</feature>
<dbReference type="Gene3D" id="2.40.180.10">
    <property type="entry name" value="Catalase core domain"/>
    <property type="match status" value="1"/>
</dbReference>
<reference evidence="4" key="1">
    <citation type="submission" date="2021-02" db="EMBL/GenBank/DDBJ databases">
        <authorList>
            <person name="Nowell W R."/>
        </authorList>
    </citation>
    <scope>NUCLEOTIDE SEQUENCE</scope>
</reference>
<feature type="domain" description="PLAT" evidence="3">
    <location>
        <begin position="270"/>
        <end position="388"/>
    </location>
</feature>
<evidence type="ECO:0000313" key="4">
    <source>
        <dbReference type="EMBL" id="CAF0777973.1"/>
    </source>
</evidence>
<comment type="caution">
    <text evidence="1">Lacks conserved residue(s) required for the propagation of feature annotation.</text>
</comment>
<evidence type="ECO:0000259" key="3">
    <source>
        <dbReference type="PROSITE" id="PS50095"/>
    </source>
</evidence>
<evidence type="ECO:0000256" key="2">
    <source>
        <dbReference type="SAM" id="MobiDB-lite"/>
    </source>
</evidence>
<dbReference type="InterPro" id="IPR001024">
    <property type="entry name" value="PLAT/LH2_dom"/>
</dbReference>
<sequence length="602" mass="68669">MAHVVHNNTDTTTIPLMDRLTHAIIKETSKNLKYYIDVKRRENAFVLNPSSSSRDLTSLKTRYNYGTTKEHLSLYNSYYTDKDTTSYLPGLQQKQKQSHSTSTSPEKQMCREELNFHMRSYNFSPREGPKLSELRLKPTIRSSSSCGVHRDSRARSTFKLTRHEQDQLIDDTADILASMVKSRRSIHETNLLGQQTPTIYVSQNTNLSPRHSDDQSNIQSSITYPTTDLRIFSIKQQQQPKREKRTTHDHLAKSTSVMQKSKPINKGFLCEYKISITTGNCNGASTNAPIRIKFYGTNGRTNFHELTHSETHRIPFLKDQTDIFTLQTYHVGELAGVTIGHDRKDMRASWFLNKISIDDPIRSKTYNISCNAWLSIKSNDQKTMRDFQVTSIVLNKKNINSDEHHREENESQSDYSTRTAEGTVTSNGTNLSENDLLTNLKEVKKYRKQQHVSIGPTTIAKKLSLTSTNTNNTSQLTTPSTTTTIETHFNQNDLLLPPIPRIHSPTLSATSSDTEIEGNIANRSRSTSQTPPPTFNRVRLQPVSEHDTLQTKSTYLYKKHSIDNDRPPARLEKRTSPSSVSPERPNKNNEENNENNPFSFIE</sequence>